<accession>A0A438AHW1</accession>
<sequence>MKPIYLSLPVFVFWVCLLALLIVSLAARVFGVYSLWWWVCVILLFLFARYGLGYLVRVDDRE</sequence>
<proteinExistence type="predicted"/>
<evidence type="ECO:0000313" key="3">
    <source>
        <dbReference type="Proteomes" id="UP000285908"/>
    </source>
</evidence>
<comment type="caution">
    <text evidence="2">The sequence shown here is derived from an EMBL/GenBank/DDBJ whole genome shotgun (WGS) entry which is preliminary data.</text>
</comment>
<gene>
    <name evidence="2" type="ORF">EKE94_05125</name>
</gene>
<name>A0A438AHW1_9RHOB</name>
<dbReference type="EMBL" id="RQXX01000002">
    <property type="protein sequence ID" value="RVV98313.1"/>
    <property type="molecule type" value="Genomic_DNA"/>
</dbReference>
<keyword evidence="3" id="KW-1185">Reference proteome</keyword>
<evidence type="ECO:0000256" key="1">
    <source>
        <dbReference type="SAM" id="Phobius"/>
    </source>
</evidence>
<dbReference type="Proteomes" id="UP000285908">
    <property type="component" value="Unassembled WGS sequence"/>
</dbReference>
<evidence type="ECO:0000313" key="2">
    <source>
        <dbReference type="EMBL" id="RVV98313.1"/>
    </source>
</evidence>
<keyword evidence="1" id="KW-0472">Membrane</keyword>
<reference evidence="2 3" key="1">
    <citation type="submission" date="2018-11" db="EMBL/GenBank/DDBJ databases">
        <title>Mesobaculum littorinae gen. nov., sp. nov., isolated from Littorina scabra that represents a novel genus of the order Rhodobacteraceae.</title>
        <authorList>
            <person name="Li F."/>
        </authorList>
    </citation>
    <scope>NUCLEOTIDE SEQUENCE [LARGE SCALE GENOMIC DNA]</scope>
    <source>
        <strain evidence="2 3">M0103</strain>
    </source>
</reference>
<keyword evidence="1" id="KW-0812">Transmembrane</keyword>
<protein>
    <submittedName>
        <fullName evidence="2">Uncharacterized protein</fullName>
    </submittedName>
</protein>
<dbReference type="AlphaFoldDB" id="A0A438AHW1"/>
<feature type="transmembrane region" description="Helical" evidence="1">
    <location>
        <begin position="36"/>
        <end position="56"/>
    </location>
</feature>
<keyword evidence="1" id="KW-1133">Transmembrane helix</keyword>
<organism evidence="2 3">
    <name type="scientific">Mesobaculum littorinae</name>
    <dbReference type="NCBI Taxonomy" id="2486419"/>
    <lineage>
        <taxon>Bacteria</taxon>
        <taxon>Pseudomonadati</taxon>
        <taxon>Pseudomonadota</taxon>
        <taxon>Alphaproteobacteria</taxon>
        <taxon>Rhodobacterales</taxon>
        <taxon>Roseobacteraceae</taxon>
        <taxon>Mesobaculum</taxon>
    </lineage>
</organism>